<dbReference type="EMBL" id="CAKOFQ010008219">
    <property type="protein sequence ID" value="CAH2012777.1"/>
    <property type="molecule type" value="Genomic_DNA"/>
</dbReference>
<feature type="transmembrane region" description="Helical" evidence="1">
    <location>
        <begin position="72"/>
        <end position="97"/>
    </location>
</feature>
<dbReference type="AlphaFoldDB" id="A0A9P0MG81"/>
<sequence length="106" mass="12140">MYTIEEEFTSAYCEELSYYLICLSNALELSMCEWRFTETVSSTATTTGIMYTSNSFQIFLISIARFSYFSAFVYSVLIMMAVSGTAMSIMYVFRLFLSISSISDRL</sequence>
<dbReference type="Proteomes" id="UP001152888">
    <property type="component" value="Unassembled WGS sequence"/>
</dbReference>
<reference evidence="2" key="1">
    <citation type="submission" date="2022-03" db="EMBL/GenBank/DDBJ databases">
        <authorList>
            <person name="Sayadi A."/>
        </authorList>
    </citation>
    <scope>NUCLEOTIDE SEQUENCE</scope>
</reference>
<gene>
    <name evidence="2" type="ORF">ACAOBT_LOCUS33011</name>
</gene>
<organism evidence="2 3">
    <name type="scientific">Acanthoscelides obtectus</name>
    <name type="common">Bean weevil</name>
    <name type="synonym">Bruchus obtectus</name>
    <dbReference type="NCBI Taxonomy" id="200917"/>
    <lineage>
        <taxon>Eukaryota</taxon>
        <taxon>Metazoa</taxon>
        <taxon>Ecdysozoa</taxon>
        <taxon>Arthropoda</taxon>
        <taxon>Hexapoda</taxon>
        <taxon>Insecta</taxon>
        <taxon>Pterygota</taxon>
        <taxon>Neoptera</taxon>
        <taxon>Endopterygota</taxon>
        <taxon>Coleoptera</taxon>
        <taxon>Polyphaga</taxon>
        <taxon>Cucujiformia</taxon>
        <taxon>Chrysomeloidea</taxon>
        <taxon>Chrysomelidae</taxon>
        <taxon>Bruchinae</taxon>
        <taxon>Bruchini</taxon>
        <taxon>Acanthoscelides</taxon>
    </lineage>
</organism>
<evidence type="ECO:0000313" key="3">
    <source>
        <dbReference type="Proteomes" id="UP001152888"/>
    </source>
</evidence>
<keyword evidence="1" id="KW-0812">Transmembrane</keyword>
<evidence type="ECO:0000313" key="2">
    <source>
        <dbReference type="EMBL" id="CAH2012777.1"/>
    </source>
</evidence>
<name>A0A9P0MG81_ACAOB</name>
<protein>
    <submittedName>
        <fullName evidence="2">Uncharacterized protein</fullName>
    </submittedName>
</protein>
<keyword evidence="1" id="KW-0472">Membrane</keyword>
<accession>A0A9P0MG81</accession>
<keyword evidence="1" id="KW-1133">Transmembrane helix</keyword>
<evidence type="ECO:0000256" key="1">
    <source>
        <dbReference type="SAM" id="Phobius"/>
    </source>
</evidence>
<proteinExistence type="predicted"/>
<comment type="caution">
    <text evidence="2">The sequence shown here is derived from an EMBL/GenBank/DDBJ whole genome shotgun (WGS) entry which is preliminary data.</text>
</comment>
<keyword evidence="3" id="KW-1185">Reference proteome</keyword>